<keyword evidence="3" id="KW-1185">Reference proteome</keyword>
<dbReference type="RefSeq" id="WP_309796231.1">
    <property type="nucleotide sequence ID" value="NZ_BAAAHY010000006.1"/>
</dbReference>
<dbReference type="Proteomes" id="UP001185069">
    <property type="component" value="Unassembled WGS sequence"/>
</dbReference>
<dbReference type="EMBL" id="JAVDQF010000001">
    <property type="protein sequence ID" value="MDR6268534.1"/>
    <property type="molecule type" value="Genomic_DNA"/>
</dbReference>
<proteinExistence type="predicted"/>
<evidence type="ECO:0000313" key="2">
    <source>
        <dbReference type="EMBL" id="MDR6268534.1"/>
    </source>
</evidence>
<organism evidence="2 3">
    <name type="scientific">Arthrobacter russicus</name>
    <dbReference type="NCBI Taxonomy" id="172040"/>
    <lineage>
        <taxon>Bacteria</taxon>
        <taxon>Bacillati</taxon>
        <taxon>Actinomycetota</taxon>
        <taxon>Actinomycetes</taxon>
        <taxon>Micrococcales</taxon>
        <taxon>Micrococcaceae</taxon>
        <taxon>Arthrobacter</taxon>
    </lineage>
</organism>
<evidence type="ECO:0000313" key="3">
    <source>
        <dbReference type="Proteomes" id="UP001185069"/>
    </source>
</evidence>
<name>A0ABU1J7Z4_9MICC</name>
<protein>
    <submittedName>
        <fullName evidence="2">Transcriptional regulator with XRE-family HTH domain</fullName>
    </submittedName>
</protein>
<dbReference type="Pfam" id="PF01381">
    <property type="entry name" value="HTH_3"/>
    <property type="match status" value="1"/>
</dbReference>
<gene>
    <name evidence="2" type="ORF">JOE69_000772</name>
</gene>
<dbReference type="InterPro" id="IPR010982">
    <property type="entry name" value="Lambda_DNA-bd_dom_sf"/>
</dbReference>
<dbReference type="Gene3D" id="1.10.260.40">
    <property type="entry name" value="lambda repressor-like DNA-binding domains"/>
    <property type="match status" value="1"/>
</dbReference>
<accession>A0ABU1J7Z4</accession>
<reference evidence="2 3" key="1">
    <citation type="submission" date="2023-07" db="EMBL/GenBank/DDBJ databases">
        <title>Sequencing the genomes of 1000 actinobacteria strains.</title>
        <authorList>
            <person name="Klenk H.-P."/>
        </authorList>
    </citation>
    <scope>NUCLEOTIDE SEQUENCE [LARGE SCALE GENOMIC DNA]</scope>
    <source>
        <strain evidence="2 3">DSM 14555</strain>
    </source>
</reference>
<feature type="domain" description="HTH cro/C1-type" evidence="1">
    <location>
        <begin position="15"/>
        <end position="56"/>
    </location>
</feature>
<dbReference type="CDD" id="cd00093">
    <property type="entry name" value="HTH_XRE"/>
    <property type="match status" value="1"/>
</dbReference>
<sequence>MVWSDYLKATAPAAQQRDIAQAAGVDQATVSRWQRSGVPPRPENVAAFARAYRRPVLEAFVAAGFLSNDEAKERPRGRPRLDLIEDAELLAELGRRLGARPAAAAAPDAAAQSPLGLAARTAEPLIGAADLPHEP</sequence>
<evidence type="ECO:0000259" key="1">
    <source>
        <dbReference type="Pfam" id="PF01381"/>
    </source>
</evidence>
<comment type="caution">
    <text evidence="2">The sequence shown here is derived from an EMBL/GenBank/DDBJ whole genome shotgun (WGS) entry which is preliminary data.</text>
</comment>
<dbReference type="InterPro" id="IPR001387">
    <property type="entry name" value="Cro/C1-type_HTH"/>
</dbReference>
<dbReference type="SUPFAM" id="SSF47413">
    <property type="entry name" value="lambda repressor-like DNA-binding domains"/>
    <property type="match status" value="1"/>
</dbReference>